<protein>
    <submittedName>
        <fullName evidence="2">HD domain-containing protein</fullName>
    </submittedName>
</protein>
<dbReference type="SMART" id="SM00471">
    <property type="entry name" value="HDc"/>
    <property type="match status" value="1"/>
</dbReference>
<feature type="domain" description="HD/PDEase" evidence="1">
    <location>
        <begin position="19"/>
        <end position="138"/>
    </location>
</feature>
<sequence length="196" mass="21445">MLPQAPTAGAALGVATRFFSPTLLNHSIRCYLWGAMYGAAHEIAFDDELFYVSALLHDIGLTEAFDNHWRPFEEAGGNLAWVFGVAAGWPAEQADRAAEIIVLHMGDDVSRDADPEAHLLQIATSFEVTGRWAEEFPPDARTEVLARYPRLGFSAELLAEFEDQARRKPSSACATSIGKNLAERMTGHPLDNQSSA</sequence>
<dbReference type="Pfam" id="PF01966">
    <property type="entry name" value="HD"/>
    <property type="match status" value="1"/>
</dbReference>
<accession>A0A9Y2IN55</accession>
<dbReference type="PANTHER" id="PTHR35569:SF1">
    <property type="entry name" value="CYANAMIDE HYDRATASE DDI2-RELATED"/>
    <property type="match status" value="1"/>
</dbReference>
<dbReference type="EMBL" id="CP127294">
    <property type="protein sequence ID" value="WIX81678.1"/>
    <property type="molecule type" value="Genomic_DNA"/>
</dbReference>
<dbReference type="CDD" id="cd00077">
    <property type="entry name" value="HDc"/>
    <property type="match status" value="1"/>
</dbReference>
<evidence type="ECO:0000259" key="1">
    <source>
        <dbReference type="SMART" id="SM00471"/>
    </source>
</evidence>
<dbReference type="InterPro" id="IPR003607">
    <property type="entry name" value="HD/PDEase_dom"/>
</dbReference>
<dbReference type="KEGG" id="acab:QRX50_13395"/>
<dbReference type="Gene3D" id="1.10.3210.10">
    <property type="entry name" value="Hypothetical protein af1432"/>
    <property type="match status" value="1"/>
</dbReference>
<dbReference type="RefSeq" id="WP_285972264.1">
    <property type="nucleotide sequence ID" value="NZ_CP127294.1"/>
</dbReference>
<dbReference type="Proteomes" id="UP001236014">
    <property type="component" value="Chromosome"/>
</dbReference>
<evidence type="ECO:0000313" key="2">
    <source>
        <dbReference type="EMBL" id="WIX81678.1"/>
    </source>
</evidence>
<dbReference type="AlphaFoldDB" id="A0A9Y2IN55"/>
<proteinExistence type="predicted"/>
<keyword evidence="3" id="KW-1185">Reference proteome</keyword>
<organism evidence="2 3">
    <name type="scientific">Amycolatopsis carbonis</name>
    <dbReference type="NCBI Taxonomy" id="715471"/>
    <lineage>
        <taxon>Bacteria</taxon>
        <taxon>Bacillati</taxon>
        <taxon>Actinomycetota</taxon>
        <taxon>Actinomycetes</taxon>
        <taxon>Pseudonocardiales</taxon>
        <taxon>Pseudonocardiaceae</taxon>
        <taxon>Amycolatopsis</taxon>
    </lineage>
</organism>
<dbReference type="InterPro" id="IPR006674">
    <property type="entry name" value="HD_domain"/>
</dbReference>
<reference evidence="2 3" key="1">
    <citation type="submission" date="2023-06" db="EMBL/GenBank/DDBJ databases">
        <authorList>
            <person name="Oyuntsetseg B."/>
            <person name="Kim S.B."/>
        </authorList>
    </citation>
    <scope>NUCLEOTIDE SEQUENCE [LARGE SCALE GENOMIC DNA]</scope>
    <source>
        <strain evidence="2 3">2-15</strain>
    </source>
</reference>
<name>A0A9Y2IN55_9PSEU</name>
<dbReference type="PANTHER" id="PTHR35569">
    <property type="entry name" value="CYANAMIDE HYDRATASE DDI2-RELATED"/>
    <property type="match status" value="1"/>
</dbReference>
<gene>
    <name evidence="2" type="ORF">QRX50_13395</name>
</gene>
<dbReference type="SUPFAM" id="SSF109604">
    <property type="entry name" value="HD-domain/PDEase-like"/>
    <property type="match status" value="1"/>
</dbReference>
<evidence type="ECO:0000313" key="3">
    <source>
        <dbReference type="Proteomes" id="UP001236014"/>
    </source>
</evidence>